<sequence>MTVLYVVSYSCSKVNFILRSPITEYWCNNRLAILARLKSFPIPRN</sequence>
<dbReference type="Proteomes" id="UP000036771">
    <property type="component" value="Unassembled WGS sequence"/>
</dbReference>
<accession>A0A0K8MCL0</accession>
<name>A0A0K8MCL0_9PROT</name>
<dbReference type="EMBL" id="BBVC01000020">
    <property type="protein sequence ID" value="GAO97938.1"/>
    <property type="molecule type" value="Genomic_DNA"/>
</dbReference>
<evidence type="ECO:0000313" key="1">
    <source>
        <dbReference type="EMBL" id="GAO97938.1"/>
    </source>
</evidence>
<evidence type="ECO:0000313" key="2">
    <source>
        <dbReference type="Proteomes" id="UP000036771"/>
    </source>
</evidence>
<protein>
    <submittedName>
        <fullName evidence="1">Uncharacterized protein</fullName>
    </submittedName>
</protein>
<comment type="caution">
    <text evidence="1">The sequence shown here is derived from an EMBL/GenBank/DDBJ whole genome shotgun (WGS) entry which is preliminary data.</text>
</comment>
<reference evidence="1 2" key="1">
    <citation type="submission" date="2015-03" db="EMBL/GenBank/DDBJ databases">
        <title>Caedibacter varicaedens, whole genome shotgun sequence.</title>
        <authorList>
            <person name="Suzuki H."/>
            <person name="Dapper A.L."/>
            <person name="Gibson A.K."/>
            <person name="Jackson C."/>
            <person name="Lee H."/>
            <person name="Pejaver V.R."/>
            <person name="Doak T."/>
            <person name="Lynch M."/>
        </authorList>
    </citation>
    <scope>NUCLEOTIDE SEQUENCE [LARGE SCALE GENOMIC DNA]</scope>
</reference>
<keyword evidence="2" id="KW-1185">Reference proteome</keyword>
<dbReference type="STRING" id="1629334.Cva_00580"/>
<organism evidence="1 2">
    <name type="scientific">Caedimonas varicaedens</name>
    <dbReference type="NCBI Taxonomy" id="1629334"/>
    <lineage>
        <taxon>Bacteria</taxon>
        <taxon>Pseudomonadati</taxon>
        <taxon>Pseudomonadota</taxon>
        <taxon>Alphaproteobacteria</taxon>
        <taxon>Holosporales</taxon>
        <taxon>Caedimonadaceae</taxon>
        <taxon>Caedimonas</taxon>
    </lineage>
</organism>
<dbReference type="AlphaFoldDB" id="A0A0K8MCL0"/>
<proteinExistence type="predicted"/>
<gene>
    <name evidence="1" type="ORF">Cva_00580</name>
</gene>